<evidence type="ECO:0000256" key="4">
    <source>
        <dbReference type="PIRSR" id="PIRSR602401-1"/>
    </source>
</evidence>
<evidence type="ECO:0008006" key="8">
    <source>
        <dbReference type="Google" id="ProtNLM"/>
    </source>
</evidence>
<protein>
    <recommendedName>
        <fullName evidence="8">Cytochrome P450</fullName>
    </recommendedName>
</protein>
<evidence type="ECO:0000313" key="7">
    <source>
        <dbReference type="Proteomes" id="UP000663829"/>
    </source>
</evidence>
<evidence type="ECO:0000256" key="2">
    <source>
        <dbReference type="ARBA" id="ARBA00022723"/>
    </source>
</evidence>
<dbReference type="InterPro" id="IPR050182">
    <property type="entry name" value="Cytochrome_P450_fam2"/>
</dbReference>
<dbReference type="InterPro" id="IPR002401">
    <property type="entry name" value="Cyt_P450_E_grp-I"/>
</dbReference>
<name>A0A813US45_9BILA</name>
<organism evidence="5 7">
    <name type="scientific">Didymodactylos carnosus</name>
    <dbReference type="NCBI Taxonomy" id="1234261"/>
    <lineage>
        <taxon>Eukaryota</taxon>
        <taxon>Metazoa</taxon>
        <taxon>Spiralia</taxon>
        <taxon>Gnathifera</taxon>
        <taxon>Rotifera</taxon>
        <taxon>Eurotatoria</taxon>
        <taxon>Bdelloidea</taxon>
        <taxon>Philodinida</taxon>
        <taxon>Philodinidae</taxon>
        <taxon>Didymodactylos</taxon>
    </lineage>
</organism>
<dbReference type="AlphaFoldDB" id="A0A813US45"/>
<dbReference type="InterPro" id="IPR001128">
    <property type="entry name" value="Cyt_P450"/>
</dbReference>
<evidence type="ECO:0000313" key="5">
    <source>
        <dbReference type="EMBL" id="CAF0833090.1"/>
    </source>
</evidence>
<comment type="similarity">
    <text evidence="1">Belongs to the cytochrome P450 family.</text>
</comment>
<feature type="binding site" description="axial binding residue" evidence="4">
    <location>
        <position position="649"/>
    </location>
    <ligand>
        <name>heme</name>
        <dbReference type="ChEBI" id="CHEBI:30413"/>
    </ligand>
    <ligandPart>
        <name>Fe</name>
        <dbReference type="ChEBI" id="CHEBI:18248"/>
    </ligandPart>
</feature>
<dbReference type="Proteomes" id="UP000681722">
    <property type="component" value="Unassembled WGS sequence"/>
</dbReference>
<dbReference type="InterPro" id="IPR036396">
    <property type="entry name" value="Cyt_P450_sf"/>
</dbReference>
<gene>
    <name evidence="5" type="ORF">GPM918_LOCUS5159</name>
    <name evidence="6" type="ORF">SRO942_LOCUS5159</name>
</gene>
<dbReference type="PRINTS" id="PR00463">
    <property type="entry name" value="EP450I"/>
</dbReference>
<dbReference type="Gene3D" id="1.10.630.10">
    <property type="entry name" value="Cytochrome P450"/>
    <property type="match status" value="1"/>
</dbReference>
<dbReference type="GO" id="GO:0005506">
    <property type="term" value="F:iron ion binding"/>
    <property type="evidence" value="ECO:0007669"/>
    <property type="project" value="InterPro"/>
</dbReference>
<dbReference type="EMBL" id="CAJOBC010000735">
    <property type="protein sequence ID" value="CAF3620168.1"/>
    <property type="molecule type" value="Genomic_DNA"/>
</dbReference>
<sequence>MDTQFSGRVGYGYENGTVHISSRDPNDLLASLSGLTNWLPFNTDQNLKDTKIVDKDLAVTLIPTAPHTTTNSINTNDNTIIKSKKKPILDNYVLPILPSAMERAIANGNTTIFENYSKFRGILVEAIFFGLTDNYQAWYPDTKSILNALKMDVNTGNIQIQWGCNFCLYLQSKTMVKHNPSSDPVDQVADVVRKSLDMLQSAVDDVEEIAIEDFTFLNHCSSFAIHILLIIVVIGLKYQYDRNRCCLPSGLHQLKHFYLSWLFYRNKRKNLLKLFIRHPQMCTIQTHLGKVILLNDSVLINEIFVSRADSYSNKIDNFLENQSKYKHGKHQRTGIFPHADHNSQLIHHALVDHLAETKLIDSFIQCEFYQLKLYLEQNPTKFNVQETMFRLSAHILTTICLSKTFVYDLGDKIFETFTHDLYELSAAIHEDSIQKTFGYPSELLRLNKFILSQVQLWVDERIHECKTTKLSDHSQQHDVLNSLLEIVDKSSPHIDNEDLAAILLNIIMHGSEMMKCALTWLLLYAVKYPQETNLARQETKLQHYNNFTLKTVDELHYCRAYVKEVLRLSPVVPVLLHSTFDDFTWRGFTLPKQTLVGANLYGLHHCEKYWGMDVEKFNVDRWWTKESEDGTLHRNYYQPSLFGLGFRQCIMGEKYLLDILTGLFATMLAHFNFEVYDNLPEPSEGTFGFTNVAPIFSLKVKIT</sequence>
<keyword evidence="2 4" id="KW-0479">Metal-binding</keyword>
<keyword evidence="3 4" id="KW-0408">Iron</keyword>
<proteinExistence type="inferred from homology"/>
<keyword evidence="4" id="KW-0349">Heme</keyword>
<dbReference type="Proteomes" id="UP000663829">
    <property type="component" value="Unassembled WGS sequence"/>
</dbReference>
<accession>A0A813US45</accession>
<dbReference type="Pfam" id="PF00067">
    <property type="entry name" value="p450"/>
    <property type="match status" value="1"/>
</dbReference>
<evidence type="ECO:0000256" key="1">
    <source>
        <dbReference type="ARBA" id="ARBA00010617"/>
    </source>
</evidence>
<dbReference type="PANTHER" id="PTHR24300">
    <property type="entry name" value="CYTOCHROME P450 508A4-RELATED"/>
    <property type="match status" value="1"/>
</dbReference>
<evidence type="ECO:0000313" key="6">
    <source>
        <dbReference type="EMBL" id="CAF3620168.1"/>
    </source>
</evidence>
<keyword evidence="7" id="KW-1185">Reference proteome</keyword>
<dbReference type="EMBL" id="CAJNOQ010000735">
    <property type="protein sequence ID" value="CAF0833090.1"/>
    <property type="molecule type" value="Genomic_DNA"/>
</dbReference>
<dbReference type="PANTHER" id="PTHR24300:SF417">
    <property type="entry name" value="CYTOCHROME P450 508B1-RELATED"/>
    <property type="match status" value="1"/>
</dbReference>
<evidence type="ECO:0000256" key="3">
    <source>
        <dbReference type="ARBA" id="ARBA00023004"/>
    </source>
</evidence>
<dbReference type="GO" id="GO:0004497">
    <property type="term" value="F:monooxygenase activity"/>
    <property type="evidence" value="ECO:0007669"/>
    <property type="project" value="InterPro"/>
</dbReference>
<comment type="caution">
    <text evidence="5">The sequence shown here is derived from an EMBL/GenBank/DDBJ whole genome shotgun (WGS) entry which is preliminary data.</text>
</comment>
<reference evidence="5" key="1">
    <citation type="submission" date="2021-02" db="EMBL/GenBank/DDBJ databases">
        <authorList>
            <person name="Nowell W R."/>
        </authorList>
    </citation>
    <scope>NUCLEOTIDE SEQUENCE</scope>
</reference>
<dbReference type="SUPFAM" id="SSF48264">
    <property type="entry name" value="Cytochrome P450"/>
    <property type="match status" value="1"/>
</dbReference>
<comment type="cofactor">
    <cofactor evidence="4">
        <name>heme</name>
        <dbReference type="ChEBI" id="CHEBI:30413"/>
    </cofactor>
</comment>
<dbReference type="OrthoDB" id="3945418at2759"/>
<dbReference type="GO" id="GO:0020037">
    <property type="term" value="F:heme binding"/>
    <property type="evidence" value="ECO:0007669"/>
    <property type="project" value="InterPro"/>
</dbReference>
<dbReference type="GO" id="GO:0016705">
    <property type="term" value="F:oxidoreductase activity, acting on paired donors, with incorporation or reduction of molecular oxygen"/>
    <property type="evidence" value="ECO:0007669"/>
    <property type="project" value="InterPro"/>
</dbReference>